<reference evidence="1 2" key="1">
    <citation type="submission" date="2019-06" db="EMBL/GenBank/DDBJ databases">
        <title>Sequencing the genomes of 1000 actinobacteria strains.</title>
        <authorList>
            <person name="Klenk H.-P."/>
        </authorList>
    </citation>
    <scope>NUCLEOTIDE SEQUENCE [LARGE SCALE GENOMIC DNA]</scope>
    <source>
        <strain evidence="1 2">DSM 43866</strain>
    </source>
</reference>
<proteinExistence type="predicted"/>
<protein>
    <submittedName>
        <fullName evidence="1">Uncharacterized protein</fullName>
    </submittedName>
</protein>
<dbReference type="Proteomes" id="UP000320239">
    <property type="component" value="Unassembled WGS sequence"/>
</dbReference>
<accession>A0A561VM11</accession>
<gene>
    <name evidence="1" type="ORF">FHX34_105494</name>
</gene>
<organism evidence="1 2">
    <name type="scientific">Actinoplanes teichomyceticus</name>
    <dbReference type="NCBI Taxonomy" id="1867"/>
    <lineage>
        <taxon>Bacteria</taxon>
        <taxon>Bacillati</taxon>
        <taxon>Actinomycetota</taxon>
        <taxon>Actinomycetes</taxon>
        <taxon>Micromonosporales</taxon>
        <taxon>Micromonosporaceae</taxon>
        <taxon>Actinoplanes</taxon>
    </lineage>
</organism>
<keyword evidence="2" id="KW-1185">Reference proteome</keyword>
<dbReference type="AlphaFoldDB" id="A0A561VM11"/>
<evidence type="ECO:0000313" key="1">
    <source>
        <dbReference type="EMBL" id="TWG12627.1"/>
    </source>
</evidence>
<comment type="caution">
    <text evidence="1">The sequence shown here is derived from an EMBL/GenBank/DDBJ whole genome shotgun (WGS) entry which is preliminary data.</text>
</comment>
<name>A0A561VM11_ACTTI</name>
<sequence>MRVVLSTYDSRGGVEPLVGLAARLREPGAEVTFCAPPDDPQRFARAGVPPVAVGDSPRALLTGAAPASAGGVPARAARLVAEQFAKLPALVEGADPLLACGILPAVTAARSVAERHGVRYGYAALQPTSLPSPCQPPIARPAPPLDPAVTDNRLLRDRAARDAEALFAAAPGAERARHGLPPVAGVRDYGLTDPPWLATDPLLGPWPEGSGPDVPGIGAVAAGPDELPAALRVACEPQTAAHAAAVRYPDGAGVAAQLLVEELRP</sequence>
<dbReference type="RefSeq" id="WP_145831032.1">
    <property type="nucleotide sequence ID" value="NZ_BOMX01000095.1"/>
</dbReference>
<dbReference type="EMBL" id="VIWY01000005">
    <property type="protein sequence ID" value="TWG12627.1"/>
    <property type="molecule type" value="Genomic_DNA"/>
</dbReference>
<dbReference type="Gene3D" id="3.40.50.2000">
    <property type="entry name" value="Glycogen Phosphorylase B"/>
    <property type="match status" value="1"/>
</dbReference>
<dbReference type="OrthoDB" id="3253247at2"/>
<evidence type="ECO:0000313" key="2">
    <source>
        <dbReference type="Proteomes" id="UP000320239"/>
    </source>
</evidence>
<dbReference type="SUPFAM" id="SSF53756">
    <property type="entry name" value="UDP-Glycosyltransferase/glycogen phosphorylase"/>
    <property type="match status" value="1"/>
</dbReference>